<proteinExistence type="predicted"/>
<evidence type="ECO:0000313" key="2">
    <source>
        <dbReference type="WBParaSite" id="nRc.2.0.1.t33493-RA"/>
    </source>
</evidence>
<reference evidence="2" key="1">
    <citation type="submission" date="2022-11" db="UniProtKB">
        <authorList>
            <consortium name="WormBaseParasite"/>
        </authorList>
    </citation>
    <scope>IDENTIFICATION</scope>
</reference>
<dbReference type="AlphaFoldDB" id="A0A915K584"/>
<protein>
    <submittedName>
        <fullName evidence="2">Uncharacterized protein</fullName>
    </submittedName>
</protein>
<organism evidence="1 2">
    <name type="scientific">Romanomermis culicivorax</name>
    <name type="common">Nematode worm</name>
    <dbReference type="NCBI Taxonomy" id="13658"/>
    <lineage>
        <taxon>Eukaryota</taxon>
        <taxon>Metazoa</taxon>
        <taxon>Ecdysozoa</taxon>
        <taxon>Nematoda</taxon>
        <taxon>Enoplea</taxon>
        <taxon>Dorylaimia</taxon>
        <taxon>Mermithida</taxon>
        <taxon>Mermithoidea</taxon>
        <taxon>Mermithidae</taxon>
        <taxon>Romanomermis</taxon>
    </lineage>
</organism>
<sequence>MGRTSCSAYCVSFPPPPPGMLFPEHHWMDYPDALKEEIQHILLPQTTLIAPAPQIAQMAPVIAQTAMQLLVTLPPPIAVQLPLVSQLPQPATLVPPTAPVDVQTPQAPARPCQL</sequence>
<evidence type="ECO:0000313" key="1">
    <source>
        <dbReference type="Proteomes" id="UP000887565"/>
    </source>
</evidence>
<dbReference type="Proteomes" id="UP000887565">
    <property type="component" value="Unplaced"/>
</dbReference>
<accession>A0A915K584</accession>
<keyword evidence="1" id="KW-1185">Reference proteome</keyword>
<name>A0A915K584_ROMCU</name>
<dbReference type="WBParaSite" id="nRc.2.0.1.t33493-RA">
    <property type="protein sequence ID" value="nRc.2.0.1.t33493-RA"/>
    <property type="gene ID" value="nRc.2.0.1.g33493"/>
</dbReference>